<name>C7TXV0_SCHJA</name>
<keyword evidence="1" id="KW-1133">Transmembrane helix</keyword>
<evidence type="ECO:0000256" key="1">
    <source>
        <dbReference type="SAM" id="Phobius"/>
    </source>
</evidence>
<proteinExistence type="evidence at transcript level"/>
<protein>
    <submittedName>
        <fullName evidence="2">Hypotheticial protein</fullName>
    </submittedName>
</protein>
<keyword evidence="1" id="KW-0812">Transmembrane</keyword>
<feature type="transmembrane region" description="Helical" evidence="1">
    <location>
        <begin position="12"/>
        <end position="29"/>
    </location>
</feature>
<organism evidence="2">
    <name type="scientific">Schistosoma japonicum</name>
    <name type="common">Blood fluke</name>
    <dbReference type="NCBI Taxonomy" id="6182"/>
    <lineage>
        <taxon>Eukaryota</taxon>
        <taxon>Metazoa</taxon>
        <taxon>Spiralia</taxon>
        <taxon>Lophotrochozoa</taxon>
        <taxon>Platyhelminthes</taxon>
        <taxon>Trematoda</taxon>
        <taxon>Digenea</taxon>
        <taxon>Strigeidida</taxon>
        <taxon>Schistosomatoidea</taxon>
        <taxon>Schistosomatidae</taxon>
        <taxon>Schistosoma</taxon>
    </lineage>
</organism>
<sequence length="44" mass="5120">MNSMLTHEHLLTRIVLLIILISCTLVNVVELTRRRSHGRLIQLI</sequence>
<dbReference type="EMBL" id="FN326702">
    <property type="protein sequence ID" value="CAX82426.1"/>
    <property type="molecule type" value="mRNA"/>
</dbReference>
<accession>C7TXV0</accession>
<evidence type="ECO:0000313" key="2">
    <source>
        <dbReference type="EMBL" id="CAX82426.1"/>
    </source>
</evidence>
<reference evidence="2" key="2">
    <citation type="submission" date="2009-03" db="EMBL/GenBank/DDBJ databases">
        <authorList>
            <person name="Gang L."/>
        </authorList>
    </citation>
    <scope>NUCLEOTIDE SEQUENCE</scope>
    <source>
        <strain evidence="2">Anhui</strain>
    </source>
</reference>
<reference evidence="2" key="1">
    <citation type="journal article" date="2009" name="Nature">
        <title>The Schistosoma japonicum genome reveals features of host-parasite interplay.</title>
        <authorList>
            <person name="Liu F."/>
            <person name="Zhou Y."/>
            <person name="Wang Z.Q."/>
            <person name="Lu G."/>
            <person name="Zheng H."/>
            <person name="Brindley P.J."/>
            <person name="McManus D.P."/>
            <person name="Blair D."/>
            <person name="Zhang Q.H."/>
            <person name="Zhong Y."/>
            <person name="Wang S."/>
            <person name="Han Z.G."/>
            <person name="Chen Z."/>
        </authorList>
    </citation>
    <scope>NUCLEOTIDE SEQUENCE</scope>
    <source>
        <strain evidence="2">Anhui</strain>
    </source>
</reference>
<keyword evidence="1" id="KW-0472">Membrane</keyword>
<dbReference type="AlphaFoldDB" id="C7TXV0"/>